<protein>
    <recommendedName>
        <fullName evidence="3">dolichol kinase</fullName>
        <ecNumber evidence="3">2.7.1.108</ecNumber>
    </recommendedName>
</protein>
<feature type="transmembrane region" description="Helical" evidence="11">
    <location>
        <begin position="258"/>
        <end position="277"/>
    </location>
</feature>
<dbReference type="PANTHER" id="PTHR13205">
    <property type="entry name" value="TRANSMEMBRANE PROTEIN 15-RELATED"/>
    <property type="match status" value="1"/>
</dbReference>
<evidence type="ECO:0000313" key="12">
    <source>
        <dbReference type="EMBL" id="PFH37278.1"/>
    </source>
</evidence>
<dbReference type="GO" id="GO:0043048">
    <property type="term" value="P:dolichyl monophosphate biosynthetic process"/>
    <property type="evidence" value="ECO:0007669"/>
    <property type="project" value="TreeGrafter"/>
</dbReference>
<dbReference type="PANTHER" id="PTHR13205:SF15">
    <property type="entry name" value="DOLICHOL KINASE"/>
    <property type="match status" value="1"/>
</dbReference>
<dbReference type="InterPro" id="IPR032974">
    <property type="entry name" value="Polypren_kinase"/>
</dbReference>
<dbReference type="GO" id="GO:0004168">
    <property type="term" value="F:dolichol kinase activity"/>
    <property type="evidence" value="ECO:0007669"/>
    <property type="project" value="UniProtKB-EC"/>
</dbReference>
<keyword evidence="9 11" id="KW-0472">Membrane</keyword>
<feature type="transmembrane region" description="Helical" evidence="11">
    <location>
        <begin position="463"/>
        <end position="483"/>
    </location>
</feature>
<dbReference type="GO" id="GO:0005789">
    <property type="term" value="C:endoplasmic reticulum membrane"/>
    <property type="evidence" value="ECO:0007669"/>
    <property type="project" value="UniProtKB-SubCell"/>
</dbReference>
<keyword evidence="6 12" id="KW-0418">Kinase</keyword>
<feature type="transmembrane region" description="Helical" evidence="11">
    <location>
        <begin position="289"/>
        <end position="314"/>
    </location>
</feature>
<reference evidence="12 13" key="1">
    <citation type="submission" date="2017-09" db="EMBL/GenBank/DDBJ databases">
        <title>Genome sequencing of Besnoitia besnoiti strain Bb-Ger1.</title>
        <authorList>
            <person name="Schares G."/>
            <person name="Venepally P."/>
            <person name="Lorenzi H.A."/>
        </authorList>
    </citation>
    <scope>NUCLEOTIDE SEQUENCE [LARGE SCALE GENOMIC DNA]</scope>
    <source>
        <strain evidence="12 13">Bb-Ger1</strain>
    </source>
</reference>
<feature type="compositionally biased region" description="Low complexity" evidence="10">
    <location>
        <begin position="217"/>
        <end position="227"/>
    </location>
</feature>
<feature type="compositionally biased region" description="Polar residues" evidence="10">
    <location>
        <begin position="75"/>
        <end position="88"/>
    </location>
</feature>
<keyword evidence="7" id="KW-0256">Endoplasmic reticulum</keyword>
<gene>
    <name evidence="12" type="ORF">BESB_037360</name>
</gene>
<name>A0A2A9MFK8_BESBE</name>
<evidence type="ECO:0000256" key="8">
    <source>
        <dbReference type="ARBA" id="ARBA00022989"/>
    </source>
</evidence>
<evidence type="ECO:0000256" key="1">
    <source>
        <dbReference type="ARBA" id="ARBA00004477"/>
    </source>
</evidence>
<dbReference type="AlphaFoldDB" id="A0A2A9MFK8"/>
<feature type="transmembrane region" description="Helical" evidence="11">
    <location>
        <begin position="571"/>
        <end position="594"/>
    </location>
</feature>
<evidence type="ECO:0000256" key="4">
    <source>
        <dbReference type="ARBA" id="ARBA00022679"/>
    </source>
</evidence>
<dbReference type="VEuPathDB" id="ToxoDB:BESB_037360"/>
<dbReference type="Proteomes" id="UP000224006">
    <property type="component" value="Chromosome II"/>
</dbReference>
<dbReference type="EMBL" id="NWUJ01000002">
    <property type="protein sequence ID" value="PFH37278.1"/>
    <property type="molecule type" value="Genomic_DNA"/>
</dbReference>
<keyword evidence="5 11" id="KW-0812">Transmembrane</keyword>
<dbReference type="KEGG" id="bbes:BESB_037360"/>
<feature type="transmembrane region" description="Helical" evidence="11">
    <location>
        <begin position="44"/>
        <end position="64"/>
    </location>
</feature>
<accession>A0A2A9MFK8</accession>
<keyword evidence="8 11" id="KW-1133">Transmembrane helix</keyword>
<sequence>MLLAAVSGIIPNDRLVAFYRLLWGAWRLDSVLVVLALATNPSVRHVLCAPLLPLVLLWISITIARWTDRGRGVFPTSQPPSKSCSEQDSGSRREASPQEMPSARNQHHAVTFRQEESVTGYWTDVTSRSTAHAGGRAPCESPGGCRGLSPLTHNARASLVSRVAEFGRQRVGLYASPGGGRADSASWGIPAPSSVHGEGVSAAGHCKGHHDAHDVQSSGSGLSAAGGTELSDFPQRHPAGSTPLQQNSRRARSSSRTLALLLFPGFVCSCFVEFQARHANSSPDGDHEGFSLCSIPFVLVPGLLGGSLLGCFLWTHELAARRIAALVALYASAWSCWIHVQVRGTATTLTLSCFFTAVAVSVFIYGQLLVLHTCSLNGNHCFTLVESMVISQLISTVMFLSASDLLGRPSSTAASEAGVSPQQVPPWLAVVFRLFLILIAGLACVASARARGNEHTNARKGEGILLMLGFGAAVVIYLIAGSSPDANGSHHTPERKGELRSPLWWLLVYVFGDSVNTALFVFWLVSSVLGVASISAFWSGIFLVGIGDGLAAVVGAMFGKRRLPFNSEKTIIGLFAFIAGALPVAFLEPVGLLVSPQYPQLSNASTHAAICAVGLGAVFEAYTSDIDNLTLPLFGVIVYDNVFAGHRGHEGNKLIPAT</sequence>
<feature type="transmembrane region" description="Helical" evidence="11">
    <location>
        <begin position="537"/>
        <end position="559"/>
    </location>
</feature>
<comment type="subcellular location">
    <subcellularLocation>
        <location evidence="1">Endoplasmic reticulum membrane</location>
        <topology evidence="1">Multi-pass membrane protein</topology>
    </subcellularLocation>
</comment>
<evidence type="ECO:0000313" key="13">
    <source>
        <dbReference type="Proteomes" id="UP000224006"/>
    </source>
</evidence>
<proteinExistence type="inferred from homology"/>
<dbReference type="RefSeq" id="XP_029221287.1">
    <property type="nucleotide sequence ID" value="XM_029362322.1"/>
</dbReference>
<evidence type="ECO:0000256" key="2">
    <source>
        <dbReference type="ARBA" id="ARBA00010794"/>
    </source>
</evidence>
<keyword evidence="13" id="KW-1185">Reference proteome</keyword>
<dbReference type="OrthoDB" id="343846at2759"/>
<organism evidence="12 13">
    <name type="scientific">Besnoitia besnoiti</name>
    <name type="common">Apicomplexan protozoan</name>
    <dbReference type="NCBI Taxonomy" id="94643"/>
    <lineage>
        <taxon>Eukaryota</taxon>
        <taxon>Sar</taxon>
        <taxon>Alveolata</taxon>
        <taxon>Apicomplexa</taxon>
        <taxon>Conoidasida</taxon>
        <taxon>Coccidia</taxon>
        <taxon>Eucoccidiorida</taxon>
        <taxon>Eimeriorina</taxon>
        <taxon>Sarcocystidae</taxon>
        <taxon>Besnoitia</taxon>
    </lineage>
</organism>
<evidence type="ECO:0000256" key="11">
    <source>
        <dbReference type="SAM" id="Phobius"/>
    </source>
</evidence>
<feature type="transmembrane region" description="Helical" evidence="11">
    <location>
        <begin position="503"/>
        <end position="525"/>
    </location>
</feature>
<evidence type="ECO:0000256" key="5">
    <source>
        <dbReference type="ARBA" id="ARBA00022692"/>
    </source>
</evidence>
<dbReference type="STRING" id="94643.A0A2A9MFK8"/>
<evidence type="ECO:0000256" key="10">
    <source>
        <dbReference type="SAM" id="MobiDB-lite"/>
    </source>
</evidence>
<dbReference type="GeneID" id="40308717"/>
<comment type="similarity">
    <text evidence="2">Belongs to the polyprenol kinase family.</text>
</comment>
<feature type="region of interest" description="Disordered" evidence="10">
    <location>
        <begin position="198"/>
        <end position="250"/>
    </location>
</feature>
<evidence type="ECO:0000256" key="9">
    <source>
        <dbReference type="ARBA" id="ARBA00023136"/>
    </source>
</evidence>
<feature type="transmembrane region" description="Helical" evidence="11">
    <location>
        <begin position="346"/>
        <end position="370"/>
    </location>
</feature>
<dbReference type="EC" id="2.7.1.108" evidence="3"/>
<comment type="caution">
    <text evidence="12">The sequence shown here is derived from an EMBL/GenBank/DDBJ whole genome shotgun (WGS) entry which is preliminary data.</text>
</comment>
<evidence type="ECO:0000256" key="6">
    <source>
        <dbReference type="ARBA" id="ARBA00022777"/>
    </source>
</evidence>
<evidence type="ECO:0000256" key="7">
    <source>
        <dbReference type="ARBA" id="ARBA00022824"/>
    </source>
</evidence>
<feature type="region of interest" description="Disordered" evidence="10">
    <location>
        <begin position="72"/>
        <end position="110"/>
    </location>
</feature>
<keyword evidence="4" id="KW-0808">Transferase</keyword>
<feature type="transmembrane region" description="Helical" evidence="11">
    <location>
        <begin position="427"/>
        <end position="451"/>
    </location>
</feature>
<evidence type="ECO:0000256" key="3">
    <source>
        <dbReference type="ARBA" id="ARBA00012132"/>
    </source>
</evidence>